<evidence type="ECO:0000313" key="1">
    <source>
        <dbReference type="EMBL" id="OJZ81608.1"/>
    </source>
</evidence>
<dbReference type="EMBL" id="KV878250">
    <property type="protein sequence ID" value="OJZ81608.1"/>
    <property type="molecule type" value="Genomic_DNA"/>
</dbReference>
<accession>A0A1M3T4E3</accession>
<name>A0A1M3T4E3_ASPLC</name>
<dbReference type="Proteomes" id="UP000184063">
    <property type="component" value="Unassembled WGS sequence"/>
</dbReference>
<protein>
    <submittedName>
        <fullName evidence="1">Uncharacterized protein</fullName>
    </submittedName>
</protein>
<organism evidence="1 2">
    <name type="scientific">Aspergillus luchuensis (strain CBS 106.47)</name>
    <dbReference type="NCBI Taxonomy" id="1137211"/>
    <lineage>
        <taxon>Eukaryota</taxon>
        <taxon>Fungi</taxon>
        <taxon>Dikarya</taxon>
        <taxon>Ascomycota</taxon>
        <taxon>Pezizomycotina</taxon>
        <taxon>Eurotiomycetes</taxon>
        <taxon>Eurotiomycetidae</taxon>
        <taxon>Eurotiales</taxon>
        <taxon>Aspergillaceae</taxon>
        <taxon>Aspergillus</taxon>
        <taxon>Aspergillus subgen. Circumdati</taxon>
    </lineage>
</organism>
<dbReference type="AlphaFoldDB" id="A0A1M3T4E3"/>
<sequence length="90" mass="10038">MVSSIRPSTEPCVNADQCSVAVQLLTVDHGPETIPERENRVFDPLKLWSGPFEVPVEFMKTRVRSVCFGFSLVAIYASARLSFDRCLGCE</sequence>
<reference evidence="2" key="1">
    <citation type="journal article" date="2017" name="Genome Biol.">
        <title>Comparative genomics reveals high biological diversity and specific adaptations in the industrially and medically important fungal genus Aspergillus.</title>
        <authorList>
            <person name="de Vries R.P."/>
            <person name="Riley R."/>
            <person name="Wiebenga A."/>
            <person name="Aguilar-Osorio G."/>
            <person name="Amillis S."/>
            <person name="Uchima C.A."/>
            <person name="Anderluh G."/>
            <person name="Asadollahi M."/>
            <person name="Askin M."/>
            <person name="Barry K."/>
            <person name="Battaglia E."/>
            <person name="Bayram O."/>
            <person name="Benocci T."/>
            <person name="Braus-Stromeyer S.A."/>
            <person name="Caldana C."/>
            <person name="Canovas D."/>
            <person name="Cerqueira G.C."/>
            <person name="Chen F."/>
            <person name="Chen W."/>
            <person name="Choi C."/>
            <person name="Clum A."/>
            <person name="Dos Santos R.A."/>
            <person name="Damasio A.R."/>
            <person name="Diallinas G."/>
            <person name="Emri T."/>
            <person name="Fekete E."/>
            <person name="Flipphi M."/>
            <person name="Freyberg S."/>
            <person name="Gallo A."/>
            <person name="Gournas C."/>
            <person name="Habgood R."/>
            <person name="Hainaut M."/>
            <person name="Harispe M.L."/>
            <person name="Henrissat B."/>
            <person name="Hilden K.S."/>
            <person name="Hope R."/>
            <person name="Hossain A."/>
            <person name="Karabika E."/>
            <person name="Karaffa L."/>
            <person name="Karanyi Z."/>
            <person name="Krasevec N."/>
            <person name="Kuo A."/>
            <person name="Kusch H."/>
            <person name="LaButti K."/>
            <person name="Lagendijk E.L."/>
            <person name="Lapidus A."/>
            <person name="Levasseur A."/>
            <person name="Lindquist E."/>
            <person name="Lipzen A."/>
            <person name="Logrieco A.F."/>
            <person name="MacCabe A."/>
            <person name="Maekelae M.R."/>
            <person name="Malavazi I."/>
            <person name="Melin P."/>
            <person name="Meyer V."/>
            <person name="Mielnichuk N."/>
            <person name="Miskei M."/>
            <person name="Molnar A.P."/>
            <person name="Mule G."/>
            <person name="Ngan C.Y."/>
            <person name="Orejas M."/>
            <person name="Orosz E."/>
            <person name="Ouedraogo J.P."/>
            <person name="Overkamp K.M."/>
            <person name="Park H.-S."/>
            <person name="Perrone G."/>
            <person name="Piumi F."/>
            <person name="Punt P.J."/>
            <person name="Ram A.F."/>
            <person name="Ramon A."/>
            <person name="Rauscher S."/>
            <person name="Record E."/>
            <person name="Riano-Pachon D.M."/>
            <person name="Robert V."/>
            <person name="Roehrig J."/>
            <person name="Ruller R."/>
            <person name="Salamov A."/>
            <person name="Salih N.S."/>
            <person name="Samson R.A."/>
            <person name="Sandor E."/>
            <person name="Sanguinetti M."/>
            <person name="Schuetze T."/>
            <person name="Sepcic K."/>
            <person name="Shelest E."/>
            <person name="Sherlock G."/>
            <person name="Sophianopoulou V."/>
            <person name="Squina F.M."/>
            <person name="Sun H."/>
            <person name="Susca A."/>
            <person name="Todd R.B."/>
            <person name="Tsang A."/>
            <person name="Unkles S.E."/>
            <person name="van de Wiele N."/>
            <person name="van Rossen-Uffink D."/>
            <person name="Oliveira J.V."/>
            <person name="Vesth T.C."/>
            <person name="Visser J."/>
            <person name="Yu J.-H."/>
            <person name="Zhou M."/>
            <person name="Andersen M.R."/>
            <person name="Archer D.B."/>
            <person name="Baker S.E."/>
            <person name="Benoit I."/>
            <person name="Brakhage A.A."/>
            <person name="Braus G.H."/>
            <person name="Fischer R."/>
            <person name="Frisvad J.C."/>
            <person name="Goldman G.H."/>
            <person name="Houbraken J."/>
            <person name="Oakley B."/>
            <person name="Pocsi I."/>
            <person name="Scazzocchio C."/>
            <person name="Seiboth B."/>
            <person name="vanKuyk P.A."/>
            <person name="Wortman J."/>
            <person name="Dyer P.S."/>
            <person name="Grigoriev I.V."/>
        </authorList>
    </citation>
    <scope>NUCLEOTIDE SEQUENCE [LARGE SCALE GENOMIC DNA]</scope>
    <source>
        <strain evidence="2">CBS 106.47</strain>
    </source>
</reference>
<proteinExistence type="predicted"/>
<evidence type="ECO:0000313" key="2">
    <source>
        <dbReference type="Proteomes" id="UP000184063"/>
    </source>
</evidence>
<gene>
    <name evidence="1" type="ORF">ASPFODRAFT_51990</name>
</gene>
<dbReference type="VEuPathDB" id="FungiDB:ASPFODRAFT_51990"/>